<feature type="transmembrane region" description="Helical" evidence="3">
    <location>
        <begin position="109"/>
        <end position="131"/>
    </location>
</feature>
<evidence type="ECO:0000313" key="5">
    <source>
        <dbReference type="EMBL" id="MEH2557380.1"/>
    </source>
</evidence>
<evidence type="ECO:0000313" key="6">
    <source>
        <dbReference type="Proteomes" id="UP001364224"/>
    </source>
</evidence>
<keyword evidence="3" id="KW-0472">Membrane</keyword>
<evidence type="ECO:0000259" key="4">
    <source>
        <dbReference type="PROSITE" id="PS50855"/>
    </source>
</evidence>
<feature type="domain" description="Cytochrome oxidase subunit I profile" evidence="4">
    <location>
        <begin position="37"/>
        <end position="485"/>
    </location>
</feature>
<feature type="transmembrane region" description="Helical" evidence="3">
    <location>
        <begin position="280"/>
        <end position="301"/>
    </location>
</feature>
<name>A0ABU8BFQ7_9BRAD</name>
<keyword evidence="3" id="KW-0812">Transmembrane</keyword>
<feature type="transmembrane region" description="Helical" evidence="3">
    <location>
        <begin position="176"/>
        <end position="201"/>
    </location>
</feature>
<dbReference type="Pfam" id="PF00115">
    <property type="entry name" value="COX1"/>
    <property type="match status" value="1"/>
</dbReference>
<dbReference type="Proteomes" id="UP001364224">
    <property type="component" value="Unassembled WGS sequence"/>
</dbReference>
<sequence length="485" mass="54198">MAEVFPAERLRGRFSGINLDDLVDWRVVRIWLYWGMFWLLVMPSVGVAISGLFNYPDYLGTSNLGLTFGRLRPVHVNGVIFGAFSALFIGECHYLVPRLCGVRVPWAQWGVPLAWLYNISLAAGLISLPFAQNHGLEAGELPLFAEIPIFIVIAATTAQFLLTIARRLEAPLYVALWYLIGAFVWTTMNLLLGSFILPYTIPGINSAAFHGLYIHYIVGLWLTPAGYVLIYYFLPVAVRNPLYAHQLSLVGFWSLALFYPFVGIHHYLYSPIADWTETLAIITSMLLIIPVWTVLVNFFGTVKGRWDGFGKNLPAKFLIMGSLMYLVGCFQGSTEALRSIQQPTHFTDFVISHSHLTVFGTFVVWAMGGLIYVWPRAVKRELWSWTLGNWSFWLITVGITTMGLVLTAGGLQQGFEWMNGTEWLDTVVRMKAYWLVRTLSGITMDIGMSLLVFNLMMTALSRPAEGREPVPVPGAAPIPAGGPAE</sequence>
<keyword evidence="1" id="KW-0679">Respiratory chain</keyword>
<gene>
    <name evidence="5" type="ORF">V1286_004909</name>
</gene>
<feature type="transmembrane region" description="Helical" evidence="3">
    <location>
        <begin position="213"/>
        <end position="234"/>
    </location>
</feature>
<keyword evidence="1" id="KW-0249">Electron transport</keyword>
<dbReference type="PROSITE" id="PS50855">
    <property type="entry name" value="COX1"/>
    <property type="match status" value="1"/>
</dbReference>
<reference evidence="5 6" key="1">
    <citation type="submission" date="2024-02" db="EMBL/GenBank/DDBJ databases">
        <title>Adaptive strategies in a cosmopolitan and abundant soil bacterium.</title>
        <authorList>
            <person name="Carini P."/>
        </authorList>
    </citation>
    <scope>NUCLEOTIDE SEQUENCE [LARGE SCALE GENOMIC DNA]</scope>
    <source>
        <strain evidence="5 6">AZCC 1608</strain>
    </source>
</reference>
<keyword evidence="3" id="KW-1133">Transmembrane helix</keyword>
<feature type="transmembrane region" description="Helical" evidence="3">
    <location>
        <begin position="387"/>
        <end position="412"/>
    </location>
</feature>
<evidence type="ECO:0000256" key="1">
    <source>
        <dbReference type="ARBA" id="ARBA00022660"/>
    </source>
</evidence>
<dbReference type="RefSeq" id="WP_334483500.1">
    <property type="nucleotide sequence ID" value="NZ_JAZHRV010000001.1"/>
</dbReference>
<evidence type="ECO:0000256" key="3">
    <source>
        <dbReference type="SAM" id="Phobius"/>
    </source>
</evidence>
<protein>
    <submittedName>
        <fullName evidence="5">Cytochrome c oxidase cbb3-type subunit 1</fullName>
    </submittedName>
</protein>
<dbReference type="SUPFAM" id="SSF81442">
    <property type="entry name" value="Cytochrome c oxidase subunit I-like"/>
    <property type="match status" value="1"/>
</dbReference>
<dbReference type="PANTHER" id="PTHR10422">
    <property type="entry name" value="CYTOCHROME C OXIDASE SUBUNIT 1"/>
    <property type="match status" value="1"/>
</dbReference>
<keyword evidence="6" id="KW-1185">Reference proteome</keyword>
<accession>A0ABU8BFQ7</accession>
<dbReference type="PANTHER" id="PTHR10422:SF29">
    <property type="entry name" value="CYTOCHROME C OXIDASE SUBUNIT 1 HOMOLOG, BACTEROID"/>
    <property type="match status" value="1"/>
</dbReference>
<organism evidence="5 6">
    <name type="scientific">Bradyrhizobium algeriense</name>
    <dbReference type="NCBI Taxonomy" id="634784"/>
    <lineage>
        <taxon>Bacteria</taxon>
        <taxon>Pseudomonadati</taxon>
        <taxon>Pseudomonadota</taxon>
        <taxon>Alphaproteobacteria</taxon>
        <taxon>Hyphomicrobiales</taxon>
        <taxon>Nitrobacteraceae</taxon>
        <taxon>Bradyrhizobium</taxon>
    </lineage>
</organism>
<dbReference type="EMBL" id="JAZHRV010000001">
    <property type="protein sequence ID" value="MEH2557380.1"/>
    <property type="molecule type" value="Genomic_DNA"/>
</dbReference>
<dbReference type="Gene3D" id="1.20.210.10">
    <property type="entry name" value="Cytochrome c oxidase-like, subunit I domain"/>
    <property type="match status" value="1"/>
</dbReference>
<keyword evidence="1" id="KW-0813">Transport</keyword>
<dbReference type="InterPro" id="IPR000883">
    <property type="entry name" value="Cyt_C_Oxase_1"/>
</dbReference>
<evidence type="ECO:0000256" key="2">
    <source>
        <dbReference type="SAM" id="MobiDB-lite"/>
    </source>
</evidence>
<feature type="transmembrane region" description="Helical" evidence="3">
    <location>
        <begin position="31"/>
        <end position="55"/>
    </location>
</feature>
<comment type="caution">
    <text evidence="5">The sequence shown here is derived from an EMBL/GenBank/DDBJ whole genome shotgun (WGS) entry which is preliminary data.</text>
</comment>
<feature type="transmembrane region" description="Helical" evidence="3">
    <location>
        <begin position="432"/>
        <end position="453"/>
    </location>
</feature>
<feature type="transmembrane region" description="Helical" evidence="3">
    <location>
        <begin position="353"/>
        <end position="375"/>
    </location>
</feature>
<proteinExistence type="predicted"/>
<feature type="transmembrane region" description="Helical" evidence="3">
    <location>
        <begin position="143"/>
        <end position="164"/>
    </location>
</feature>
<dbReference type="InterPro" id="IPR023616">
    <property type="entry name" value="Cyt_c_oxase-like_su1_dom"/>
</dbReference>
<feature type="transmembrane region" description="Helical" evidence="3">
    <location>
        <begin position="246"/>
        <end position="268"/>
    </location>
</feature>
<feature type="transmembrane region" description="Helical" evidence="3">
    <location>
        <begin position="75"/>
        <end position="97"/>
    </location>
</feature>
<feature type="region of interest" description="Disordered" evidence="2">
    <location>
        <begin position="465"/>
        <end position="485"/>
    </location>
</feature>
<feature type="transmembrane region" description="Helical" evidence="3">
    <location>
        <begin position="313"/>
        <end position="333"/>
    </location>
</feature>
<dbReference type="InterPro" id="IPR036927">
    <property type="entry name" value="Cyt_c_oxase-like_su1_sf"/>
</dbReference>